<name>A0A1X7T973_AMPQE</name>
<keyword evidence="1" id="KW-1133">Transmembrane helix</keyword>
<reference evidence="2" key="1">
    <citation type="submission" date="2017-05" db="UniProtKB">
        <authorList>
            <consortium name="EnsemblMetazoa"/>
        </authorList>
    </citation>
    <scope>IDENTIFICATION</scope>
</reference>
<protein>
    <recommendedName>
        <fullName evidence="3">Fibronectin type-III domain-containing protein</fullName>
    </recommendedName>
</protein>
<evidence type="ECO:0000256" key="1">
    <source>
        <dbReference type="SAM" id="Phobius"/>
    </source>
</evidence>
<dbReference type="AlphaFoldDB" id="A0A1X7T973"/>
<dbReference type="Gene3D" id="2.60.40.10">
    <property type="entry name" value="Immunoglobulins"/>
    <property type="match status" value="1"/>
</dbReference>
<dbReference type="SUPFAM" id="SSF49265">
    <property type="entry name" value="Fibronectin type III"/>
    <property type="match status" value="1"/>
</dbReference>
<keyword evidence="1" id="KW-0812">Transmembrane</keyword>
<organism evidence="2">
    <name type="scientific">Amphimedon queenslandica</name>
    <name type="common">Sponge</name>
    <dbReference type="NCBI Taxonomy" id="400682"/>
    <lineage>
        <taxon>Eukaryota</taxon>
        <taxon>Metazoa</taxon>
        <taxon>Porifera</taxon>
        <taxon>Demospongiae</taxon>
        <taxon>Heteroscleromorpha</taxon>
        <taxon>Haplosclerida</taxon>
        <taxon>Niphatidae</taxon>
        <taxon>Amphimedon</taxon>
    </lineage>
</organism>
<dbReference type="InterPro" id="IPR036116">
    <property type="entry name" value="FN3_sf"/>
</dbReference>
<dbReference type="CDD" id="cd00063">
    <property type="entry name" value="FN3"/>
    <property type="match status" value="1"/>
</dbReference>
<evidence type="ECO:0008006" key="3">
    <source>
        <dbReference type="Google" id="ProtNLM"/>
    </source>
</evidence>
<dbReference type="InterPro" id="IPR013783">
    <property type="entry name" value="Ig-like_fold"/>
</dbReference>
<accession>A0A1X7T973</accession>
<evidence type="ECO:0000313" key="2">
    <source>
        <dbReference type="EnsemblMetazoa" id="Aqu2.1.10973_001"/>
    </source>
</evidence>
<keyword evidence="1" id="KW-0472">Membrane</keyword>
<dbReference type="InterPro" id="IPR003961">
    <property type="entry name" value="FN3_dom"/>
</dbReference>
<sequence length="414" mass="45383">MYMFTVYLSVPLITPPVSVVPVIDGQQISLNITINVSTICKGEYPNSITVNILNTNNTVINNTIIPTQVNDQLMIVTGSTAMTNLINTLTINVSLSNNGGTFKSISSIGFNFLGPVTNIDSSIDNCSIIDITWTAPTVDDRVPIKYYILRIYDAITSGLVKNVSVYDTRYQFVADNLLIHRYTYVITGVNDLGEGISNIATFSYQRVPSLRAIQNTSLNTLSYIQDGVIIQFYIPITLTCTGEAPEQVTVTAICNGTDSSTTYLIKQIKIITGLISVPQYQQCNISIVFVNEAGSSEPFMLSIDKYPLSSTNINVATTVKISPTTTVSTSFNISTVIAATSLGVVVILLLLIIISLIVLVITYKRKAYRFASLQQQKVPTARNEAYEFNTLMNTFTNQPAYEEIRGNKEGAVNM</sequence>
<dbReference type="EnsemblMetazoa" id="Aqu2.1.10973_001">
    <property type="protein sequence ID" value="Aqu2.1.10973_001"/>
    <property type="gene ID" value="Aqu2.1.10973"/>
</dbReference>
<dbReference type="InParanoid" id="A0A1X7T973"/>
<proteinExistence type="predicted"/>
<feature type="transmembrane region" description="Helical" evidence="1">
    <location>
        <begin position="336"/>
        <end position="363"/>
    </location>
</feature>